<evidence type="ECO:0000313" key="8">
    <source>
        <dbReference type="EMBL" id="GFT34227.1"/>
    </source>
</evidence>
<dbReference type="PROSITE" id="PS50812">
    <property type="entry name" value="PWWP"/>
    <property type="match status" value="1"/>
</dbReference>
<evidence type="ECO:0000256" key="6">
    <source>
        <dbReference type="SAM" id="MobiDB-lite"/>
    </source>
</evidence>
<dbReference type="GO" id="GO:0003677">
    <property type="term" value="F:DNA binding"/>
    <property type="evidence" value="ECO:0007669"/>
    <property type="project" value="TreeGrafter"/>
</dbReference>
<evidence type="ECO:0000256" key="5">
    <source>
        <dbReference type="ARBA" id="ARBA00034140"/>
    </source>
</evidence>
<organism evidence="8 9">
    <name type="scientific">Nephila pilipes</name>
    <name type="common">Giant wood spider</name>
    <name type="synonym">Nephila maculata</name>
    <dbReference type="NCBI Taxonomy" id="299642"/>
    <lineage>
        <taxon>Eukaryota</taxon>
        <taxon>Metazoa</taxon>
        <taxon>Ecdysozoa</taxon>
        <taxon>Arthropoda</taxon>
        <taxon>Chelicerata</taxon>
        <taxon>Arachnida</taxon>
        <taxon>Araneae</taxon>
        <taxon>Araneomorphae</taxon>
        <taxon>Entelegynae</taxon>
        <taxon>Araneoidea</taxon>
        <taxon>Nephilidae</taxon>
        <taxon>Nephila</taxon>
    </lineage>
</organism>
<evidence type="ECO:0000256" key="2">
    <source>
        <dbReference type="ARBA" id="ARBA00007598"/>
    </source>
</evidence>
<dbReference type="InterPro" id="IPR035501">
    <property type="entry name" value="GLYR1_PWWP"/>
</dbReference>
<dbReference type="OrthoDB" id="21615at2759"/>
<evidence type="ECO:0000256" key="1">
    <source>
        <dbReference type="ARBA" id="ARBA00004286"/>
    </source>
</evidence>
<dbReference type="SUPFAM" id="SSF51735">
    <property type="entry name" value="NAD(P)-binding Rossmann-fold domains"/>
    <property type="match status" value="1"/>
</dbReference>
<dbReference type="InterPro" id="IPR013328">
    <property type="entry name" value="6PGD_dom2"/>
</dbReference>
<dbReference type="GO" id="GO:0031491">
    <property type="term" value="F:nucleosome binding"/>
    <property type="evidence" value="ECO:0007669"/>
    <property type="project" value="TreeGrafter"/>
</dbReference>
<dbReference type="InterPro" id="IPR008927">
    <property type="entry name" value="6-PGluconate_DH-like_C_sf"/>
</dbReference>
<dbReference type="SUPFAM" id="SSF48179">
    <property type="entry name" value="6-phosphogluconate dehydrogenase C-terminal domain-like"/>
    <property type="match status" value="1"/>
</dbReference>
<dbReference type="InterPro" id="IPR051265">
    <property type="entry name" value="HIBADH-related_NP60_sf"/>
</dbReference>
<evidence type="ECO:0000313" key="9">
    <source>
        <dbReference type="Proteomes" id="UP000887013"/>
    </source>
</evidence>
<dbReference type="Gene3D" id="3.40.50.720">
    <property type="entry name" value="NAD(P)-binding Rossmann-like Domain"/>
    <property type="match status" value="1"/>
</dbReference>
<dbReference type="Gene3D" id="1.10.1040.10">
    <property type="entry name" value="N-(1-d-carboxylethyl)-l-norvaline Dehydrogenase, domain 2"/>
    <property type="match status" value="1"/>
</dbReference>
<dbReference type="PANTHER" id="PTHR43580">
    <property type="entry name" value="OXIDOREDUCTASE GLYR1-RELATED"/>
    <property type="match status" value="1"/>
</dbReference>
<comment type="similarity">
    <text evidence="2">Belongs to the HIBADH-related family. NP60 subfamily.</text>
</comment>
<sequence length="578" mass="62541">MDKNFEIGDLVWAKMKKYPPWPAQIVDPPSDAKSKNRHHYVYFLGSNNYAWISDKFINHHSESRIPPKNKRRNSLLQSAIDEIITLSENKPLKENSHMSIDGEPSNSQKEELNNGVKYPRVKSKRKRHLSEENGSEDAPNSKIPNIDNVNDTSASEDSESFSESLNKSDSESGDYQCFQESVGLVNGSEKTPKHVDGNDSTPNHIDGSEANPELVGGSKASPELVEGSNANPELVGGSKASPKLVEGSNANPELVDGSTVNPNHIIGKELDEIKEDIIKGDKPTIKIGFIGAGGMGQSIVKILLLSGHDVTLYNRSSEKCTDVVRGGALRARTPADVVKGADIIFSCVSDASAAKSLIFDDANGVLKGLKDARAKGANKSYVEMTSMDSESSQEIAEAITLQGGKYLEASIIGNIQHAKKGSLYIVASGDRTLFHNCTSCFSAISRRTCFIGSEVGASSNLGIVTRMLTGTFCAAIAESLAIVERVNISSKDFLDILKAKGYSQEFLEKGQAIVDRTYSTASSTLKYQQKDLKLALDLSDASLQPVRVATAANEMYKHAKMLGYSDCDSSAVFLAVKY</sequence>
<dbReference type="GO" id="GO:0000785">
    <property type="term" value="C:chromatin"/>
    <property type="evidence" value="ECO:0007669"/>
    <property type="project" value="TreeGrafter"/>
</dbReference>
<dbReference type="Pfam" id="PF14833">
    <property type="entry name" value="NAD_binding_11"/>
    <property type="match status" value="1"/>
</dbReference>
<name>A0A8X6NTN7_NEPPI</name>
<feature type="domain" description="PWWP" evidence="7">
    <location>
        <begin position="7"/>
        <end position="52"/>
    </location>
</feature>
<dbReference type="GO" id="GO:0051287">
    <property type="term" value="F:NAD binding"/>
    <property type="evidence" value="ECO:0007669"/>
    <property type="project" value="InterPro"/>
</dbReference>
<dbReference type="Pfam" id="PF00855">
    <property type="entry name" value="PWWP"/>
    <property type="match status" value="1"/>
</dbReference>
<dbReference type="InterPro" id="IPR029154">
    <property type="entry name" value="HIBADH-like_NADP-bd"/>
</dbReference>
<dbReference type="GO" id="GO:0050661">
    <property type="term" value="F:NADP binding"/>
    <property type="evidence" value="ECO:0007669"/>
    <property type="project" value="InterPro"/>
</dbReference>
<dbReference type="PANTHER" id="PTHR43580:SF2">
    <property type="entry name" value="CYTOKINE-LIKE NUCLEAR FACTOR N-PAC"/>
    <property type="match status" value="1"/>
</dbReference>
<dbReference type="Pfam" id="PF03446">
    <property type="entry name" value="NAD_binding_2"/>
    <property type="match status" value="1"/>
</dbReference>
<evidence type="ECO:0000256" key="3">
    <source>
        <dbReference type="ARBA" id="ARBA00022454"/>
    </source>
</evidence>
<gene>
    <name evidence="8" type="primary">AGAP009949</name>
    <name evidence="8" type="ORF">NPIL_504381</name>
</gene>
<dbReference type="GO" id="GO:0140673">
    <property type="term" value="P:transcription elongation-coupled chromatin remodeling"/>
    <property type="evidence" value="ECO:0007669"/>
    <property type="project" value="TreeGrafter"/>
</dbReference>
<proteinExistence type="inferred from homology"/>
<dbReference type="Proteomes" id="UP000887013">
    <property type="component" value="Unassembled WGS sequence"/>
</dbReference>
<dbReference type="EMBL" id="BMAW01013469">
    <property type="protein sequence ID" value="GFT34227.1"/>
    <property type="molecule type" value="Genomic_DNA"/>
</dbReference>
<dbReference type="SMART" id="SM00293">
    <property type="entry name" value="PWWP"/>
    <property type="match status" value="1"/>
</dbReference>
<dbReference type="SUPFAM" id="SSF63748">
    <property type="entry name" value="Tudor/PWWP/MBT"/>
    <property type="match status" value="1"/>
</dbReference>
<reference evidence="8" key="1">
    <citation type="submission" date="2020-08" db="EMBL/GenBank/DDBJ databases">
        <title>Multicomponent nature underlies the extraordinary mechanical properties of spider dragline silk.</title>
        <authorList>
            <person name="Kono N."/>
            <person name="Nakamura H."/>
            <person name="Mori M."/>
            <person name="Yoshida Y."/>
            <person name="Ohtoshi R."/>
            <person name="Malay A.D."/>
            <person name="Moran D.A.P."/>
            <person name="Tomita M."/>
            <person name="Numata K."/>
            <person name="Arakawa K."/>
        </authorList>
    </citation>
    <scope>NUCLEOTIDE SEQUENCE</scope>
</reference>
<evidence type="ECO:0000259" key="7">
    <source>
        <dbReference type="PROSITE" id="PS50812"/>
    </source>
</evidence>
<dbReference type="AlphaFoldDB" id="A0A8X6NTN7"/>
<feature type="compositionally biased region" description="Basic residues" evidence="6">
    <location>
        <begin position="119"/>
        <end position="128"/>
    </location>
</feature>
<dbReference type="Gene3D" id="2.30.30.140">
    <property type="match status" value="1"/>
</dbReference>
<dbReference type="CDD" id="cd05836">
    <property type="entry name" value="PWWP_GLYR1"/>
    <property type="match status" value="1"/>
</dbReference>
<evidence type="ECO:0000256" key="4">
    <source>
        <dbReference type="ARBA" id="ARBA00030287"/>
    </source>
</evidence>
<dbReference type="InterPro" id="IPR036291">
    <property type="entry name" value="NAD(P)-bd_dom_sf"/>
</dbReference>
<dbReference type="InterPro" id="IPR006115">
    <property type="entry name" value="6PGDH_NADP-bd"/>
</dbReference>
<comment type="caution">
    <text evidence="8">The sequence shown here is derived from an EMBL/GenBank/DDBJ whole genome shotgun (WGS) entry which is preliminary data.</text>
</comment>
<protein>
    <recommendedName>
        <fullName evidence="5">Cytokine-like nuclear factor N-PAC</fullName>
    </recommendedName>
    <alternativeName>
        <fullName evidence="4">Glyoxylate reductase 1 homolog</fullName>
    </alternativeName>
</protein>
<keyword evidence="9" id="KW-1185">Reference proteome</keyword>
<keyword evidence="3" id="KW-0158">Chromosome</keyword>
<feature type="region of interest" description="Disordered" evidence="6">
    <location>
        <begin position="87"/>
        <end position="260"/>
    </location>
</feature>
<dbReference type="InterPro" id="IPR000313">
    <property type="entry name" value="PWWP_dom"/>
</dbReference>
<accession>A0A8X6NTN7</accession>
<comment type="subcellular location">
    <subcellularLocation>
        <location evidence="1">Chromosome</location>
    </subcellularLocation>
</comment>